<gene>
    <name evidence="1" type="ORF">LSG31_19165</name>
</gene>
<dbReference type="RefSeq" id="WP_347436657.1">
    <property type="nucleotide sequence ID" value="NZ_CP089291.1"/>
</dbReference>
<reference evidence="1" key="1">
    <citation type="submission" date="2021-12" db="EMBL/GenBank/DDBJ databases">
        <title>Alicyclobacillaceae gen. nov., sp. nov., isolated from chalcocite enrichment system.</title>
        <authorList>
            <person name="Jiang Z."/>
        </authorList>
    </citation>
    <scope>NUCLEOTIDE SEQUENCE</scope>
    <source>
        <strain evidence="1">MYW30-H2</strain>
    </source>
</reference>
<proteinExistence type="predicted"/>
<dbReference type="Proteomes" id="UP000830167">
    <property type="component" value="Chromosome"/>
</dbReference>
<evidence type="ECO:0000313" key="1">
    <source>
        <dbReference type="EMBL" id="UOF89962.1"/>
    </source>
</evidence>
<accession>A0ABY4CKJ5</accession>
<keyword evidence="2" id="KW-1185">Reference proteome</keyword>
<evidence type="ECO:0000313" key="2">
    <source>
        <dbReference type="Proteomes" id="UP000830167"/>
    </source>
</evidence>
<organism evidence="1 2">
    <name type="scientific">Fodinisporobacter ferrooxydans</name>
    <dbReference type="NCBI Taxonomy" id="2901836"/>
    <lineage>
        <taxon>Bacteria</taxon>
        <taxon>Bacillati</taxon>
        <taxon>Bacillota</taxon>
        <taxon>Bacilli</taxon>
        <taxon>Bacillales</taxon>
        <taxon>Alicyclobacillaceae</taxon>
        <taxon>Fodinisporobacter</taxon>
    </lineage>
</organism>
<dbReference type="EMBL" id="CP089291">
    <property type="protein sequence ID" value="UOF89962.1"/>
    <property type="molecule type" value="Genomic_DNA"/>
</dbReference>
<protein>
    <recommendedName>
        <fullName evidence="3">DUF366 domain-containing protein</fullName>
    </recommendedName>
</protein>
<name>A0ABY4CKJ5_9BACL</name>
<sequence>MFDPTIFDNLKIVLEGELYDQERNGMIHLLGRNDWLDLASFRRSFQMQMFYVSLPEIQISIHLSSELKDFATELLKAVADERPGCIMQVILQMDNCVLDEAKLACTHQSFLAQWEYSVHIQYKTITCYPSIVATDHSHSDQLLHPHTGSVIELTFMQKINESHIDEFSALIETIRDIASYVKSHWL</sequence>
<evidence type="ECO:0008006" key="3">
    <source>
        <dbReference type="Google" id="ProtNLM"/>
    </source>
</evidence>